<protein>
    <submittedName>
        <fullName evidence="5">DNA-binding transcriptional regulator, FadR family</fullName>
    </submittedName>
</protein>
<evidence type="ECO:0000259" key="4">
    <source>
        <dbReference type="SMART" id="SM00895"/>
    </source>
</evidence>
<dbReference type="PANTHER" id="PTHR43537:SF5">
    <property type="entry name" value="UXU OPERON TRANSCRIPTIONAL REGULATOR"/>
    <property type="match status" value="1"/>
</dbReference>
<evidence type="ECO:0000313" key="6">
    <source>
        <dbReference type="Proteomes" id="UP000199529"/>
    </source>
</evidence>
<evidence type="ECO:0000313" key="5">
    <source>
        <dbReference type="EMBL" id="SDZ07714.1"/>
    </source>
</evidence>
<accession>A0A1H3Q2I7</accession>
<dbReference type="SUPFAM" id="SSF48008">
    <property type="entry name" value="GntR ligand-binding domain-like"/>
    <property type="match status" value="1"/>
</dbReference>
<evidence type="ECO:0000256" key="1">
    <source>
        <dbReference type="ARBA" id="ARBA00023015"/>
    </source>
</evidence>
<dbReference type="RefSeq" id="WP_093273958.1">
    <property type="nucleotide sequence ID" value="NZ_FNOK01000045.1"/>
</dbReference>
<dbReference type="EMBL" id="FNOK01000045">
    <property type="protein sequence ID" value="SDZ07714.1"/>
    <property type="molecule type" value="Genomic_DNA"/>
</dbReference>
<gene>
    <name evidence="5" type="ORF">SAMN05216215_104551</name>
</gene>
<dbReference type="InterPro" id="IPR013668">
    <property type="entry name" value="RNase_R_HTH_12"/>
</dbReference>
<proteinExistence type="predicted"/>
<keyword evidence="6" id="KW-1185">Reference proteome</keyword>
<dbReference type="InterPro" id="IPR008920">
    <property type="entry name" value="TF_FadR/GntR_C"/>
</dbReference>
<organism evidence="5 6">
    <name type="scientific">Saccharopolyspora shandongensis</name>
    <dbReference type="NCBI Taxonomy" id="418495"/>
    <lineage>
        <taxon>Bacteria</taxon>
        <taxon>Bacillati</taxon>
        <taxon>Actinomycetota</taxon>
        <taxon>Actinomycetes</taxon>
        <taxon>Pseudonocardiales</taxon>
        <taxon>Pseudonocardiaceae</taxon>
        <taxon>Saccharopolyspora</taxon>
    </lineage>
</organism>
<sequence length="253" mass="27905">MPRWLDDGVADAILTAIDEADGPVGARQVRIGLAGRGHQLSESSIARRLRDLDAQGLTQPVGSKGRTVTARGAEVVRRSRRTASGADLAAATEIKTAEDLLNLLRARRAIEPEALRDATRNTTPAHVEQLRGIVEAHRQQLAASEAVPRDVALRFHREATTPTQNPLVQAMLRIVLDNTLDRVEEALDVILEAHHHADISVSEHEAIVDAIADGDEERASELMRAHLDRLLNEVEKFLVMHDSGLVERMLRRR</sequence>
<keyword evidence="1" id="KW-0805">Transcription regulation</keyword>
<feature type="domain" description="GntR C-terminal" evidence="4">
    <location>
        <begin position="102"/>
        <end position="229"/>
    </location>
</feature>
<dbReference type="GO" id="GO:0003677">
    <property type="term" value="F:DNA binding"/>
    <property type="evidence" value="ECO:0007669"/>
    <property type="project" value="UniProtKB-KW"/>
</dbReference>
<reference evidence="6" key="1">
    <citation type="submission" date="2016-10" db="EMBL/GenBank/DDBJ databases">
        <authorList>
            <person name="Varghese N."/>
            <person name="Submissions S."/>
        </authorList>
    </citation>
    <scope>NUCLEOTIDE SEQUENCE [LARGE SCALE GENOMIC DNA]</scope>
    <source>
        <strain evidence="6">CGMCC 4.3530</strain>
    </source>
</reference>
<evidence type="ECO:0000256" key="3">
    <source>
        <dbReference type="ARBA" id="ARBA00023163"/>
    </source>
</evidence>
<dbReference type="Gene3D" id="1.20.120.530">
    <property type="entry name" value="GntR ligand-binding domain-like"/>
    <property type="match status" value="1"/>
</dbReference>
<dbReference type="Pfam" id="PF07729">
    <property type="entry name" value="FCD"/>
    <property type="match status" value="1"/>
</dbReference>
<dbReference type="STRING" id="418495.SAMN05216215_104551"/>
<dbReference type="AlphaFoldDB" id="A0A1H3Q2I7"/>
<keyword evidence="2 5" id="KW-0238">DNA-binding</keyword>
<dbReference type="Proteomes" id="UP000199529">
    <property type="component" value="Unassembled WGS sequence"/>
</dbReference>
<evidence type="ECO:0000256" key="2">
    <source>
        <dbReference type="ARBA" id="ARBA00023125"/>
    </source>
</evidence>
<dbReference type="InterPro" id="IPR011711">
    <property type="entry name" value="GntR_C"/>
</dbReference>
<dbReference type="Pfam" id="PF08461">
    <property type="entry name" value="WHD_RNase_R"/>
    <property type="match status" value="1"/>
</dbReference>
<name>A0A1H3Q2I7_9PSEU</name>
<keyword evidence="3" id="KW-0804">Transcription</keyword>
<dbReference type="SMART" id="SM00895">
    <property type="entry name" value="FCD"/>
    <property type="match status" value="1"/>
</dbReference>
<dbReference type="PANTHER" id="PTHR43537">
    <property type="entry name" value="TRANSCRIPTIONAL REGULATOR, GNTR FAMILY"/>
    <property type="match status" value="1"/>
</dbReference>
<dbReference type="OrthoDB" id="3677297at2"/>